<protein>
    <recommendedName>
        <fullName evidence="3">Spore coat protein Z</fullName>
    </recommendedName>
</protein>
<dbReference type="Proteomes" id="UP000823937">
    <property type="component" value="Unassembled WGS sequence"/>
</dbReference>
<name>A0A9D1PMS7_9BACI</name>
<gene>
    <name evidence="1" type="ORF">H9895_09425</name>
</gene>
<evidence type="ECO:0008006" key="3">
    <source>
        <dbReference type="Google" id="ProtNLM"/>
    </source>
</evidence>
<reference evidence="1" key="2">
    <citation type="submission" date="2021-04" db="EMBL/GenBank/DDBJ databases">
        <authorList>
            <person name="Gilroy R."/>
        </authorList>
    </citation>
    <scope>NUCLEOTIDE SEQUENCE</scope>
    <source>
        <strain evidence="1">CHK169-2315</strain>
    </source>
</reference>
<dbReference type="EMBL" id="DXHX01000131">
    <property type="protein sequence ID" value="HIV75285.1"/>
    <property type="molecule type" value="Genomic_DNA"/>
</dbReference>
<dbReference type="AlphaFoldDB" id="A0A9D1PMS7"/>
<accession>A0A9D1PMS7</accession>
<comment type="caution">
    <text evidence="1">The sequence shown here is derived from an EMBL/GenBank/DDBJ whole genome shotgun (WGS) entry which is preliminary data.</text>
</comment>
<dbReference type="Pfam" id="PF10612">
    <property type="entry name" value="Spore-coat_CotZ"/>
    <property type="match status" value="1"/>
</dbReference>
<sequence>MSCQNEFPCWQERPNTRPSTSGGCVEDTVRRIIDAQKKAASDDAGRCITSCDQSIEDLLSPSHTHRPTRYTTIPFMLQCKDNCSTFVASGFTSRDTRGDRDHHFRCVSSPVFKVRGFVRGNEHCVRLELLEPIYERGQGPGGDDDGCSKHSICGTFGNRPIRNFRYTGVCITVDLRCFCGITCLDPITPAPVR</sequence>
<reference evidence="1" key="1">
    <citation type="journal article" date="2021" name="PeerJ">
        <title>Extensive microbial diversity within the chicken gut microbiome revealed by metagenomics and culture.</title>
        <authorList>
            <person name="Gilroy R."/>
            <person name="Ravi A."/>
            <person name="Getino M."/>
            <person name="Pursley I."/>
            <person name="Horton D.L."/>
            <person name="Alikhan N.F."/>
            <person name="Baker D."/>
            <person name="Gharbi K."/>
            <person name="Hall N."/>
            <person name="Watson M."/>
            <person name="Adriaenssens E.M."/>
            <person name="Foster-Nyarko E."/>
            <person name="Jarju S."/>
            <person name="Secka A."/>
            <person name="Antonio M."/>
            <person name="Oren A."/>
            <person name="Chaudhuri R.R."/>
            <person name="La Ragione R."/>
            <person name="Hildebrand F."/>
            <person name="Pallen M.J."/>
        </authorList>
    </citation>
    <scope>NUCLEOTIDE SEQUENCE</scope>
    <source>
        <strain evidence="1">CHK169-2315</strain>
    </source>
</reference>
<evidence type="ECO:0000313" key="2">
    <source>
        <dbReference type="Proteomes" id="UP000823937"/>
    </source>
</evidence>
<dbReference type="InterPro" id="IPR019593">
    <property type="entry name" value="Spore_coat_protein_Z/Y"/>
</dbReference>
<evidence type="ECO:0000313" key="1">
    <source>
        <dbReference type="EMBL" id="HIV75285.1"/>
    </source>
</evidence>
<organism evidence="1 2">
    <name type="scientific">Candidatus Pseudogracilibacillus intestinigallinarum</name>
    <dbReference type="NCBI Taxonomy" id="2838742"/>
    <lineage>
        <taxon>Bacteria</taxon>
        <taxon>Bacillati</taxon>
        <taxon>Bacillota</taxon>
        <taxon>Bacilli</taxon>
        <taxon>Bacillales</taxon>
        <taxon>Bacillaceae</taxon>
        <taxon>Pseudogracilibacillus</taxon>
    </lineage>
</organism>
<proteinExistence type="predicted"/>